<sequence>MEQGERGGRASRVRIWAGLFAVATGALLVGDPAQRGRAAVELAGRWWPWALLALACLNLLRSALPAGSLIGPLALTTIAVIGLVAIHGADRHLVHDQLTPALLMAIGAALVLSPARSSYRTSWTRLLTTGDVVVSPSASRLFTLRAVLGELRADLREVQGQVEVNVTAIAGHVRLTVPRKSAVRVNAQGALLTRVPPPSAEAGQQPHSEKEFTIHVLGVCGAVSIARV</sequence>
<evidence type="ECO:0000313" key="3">
    <source>
        <dbReference type="Proteomes" id="UP000053039"/>
    </source>
</evidence>
<feature type="transmembrane region" description="Helical" evidence="1">
    <location>
        <begin position="12"/>
        <end position="30"/>
    </location>
</feature>
<keyword evidence="1" id="KW-0472">Membrane</keyword>
<feature type="transmembrane region" description="Helical" evidence="1">
    <location>
        <begin position="42"/>
        <end position="60"/>
    </location>
</feature>
<feature type="transmembrane region" description="Helical" evidence="1">
    <location>
        <begin position="98"/>
        <end position="115"/>
    </location>
</feature>
<proteinExistence type="predicted"/>
<keyword evidence="1" id="KW-0812">Transmembrane</keyword>
<comment type="caution">
    <text evidence="2">The sequence shown here is derived from an EMBL/GenBank/DDBJ whole genome shotgun (WGS) entry which is preliminary data.</text>
</comment>
<feature type="transmembrane region" description="Helical" evidence="1">
    <location>
        <begin position="67"/>
        <end position="86"/>
    </location>
</feature>
<accession>A0A101N9E6</accession>
<dbReference type="EMBL" id="LMWM01000009">
    <property type="protein sequence ID" value="KUM88889.1"/>
    <property type="molecule type" value="Genomic_DNA"/>
</dbReference>
<organism evidence="2 3">
    <name type="scientific">Streptomyces pseudovenezuelae</name>
    <dbReference type="NCBI Taxonomy" id="67350"/>
    <lineage>
        <taxon>Bacteria</taxon>
        <taxon>Bacillati</taxon>
        <taxon>Actinomycetota</taxon>
        <taxon>Actinomycetes</taxon>
        <taxon>Kitasatosporales</taxon>
        <taxon>Streptomycetaceae</taxon>
        <taxon>Streptomyces</taxon>
        <taxon>Streptomyces aurantiacus group</taxon>
    </lineage>
</organism>
<evidence type="ECO:0008006" key="4">
    <source>
        <dbReference type="Google" id="ProtNLM"/>
    </source>
</evidence>
<evidence type="ECO:0000313" key="2">
    <source>
        <dbReference type="EMBL" id="KUM88889.1"/>
    </source>
</evidence>
<dbReference type="AlphaFoldDB" id="A0A101N9E6"/>
<evidence type="ECO:0000256" key="1">
    <source>
        <dbReference type="SAM" id="Phobius"/>
    </source>
</evidence>
<dbReference type="Proteomes" id="UP000053039">
    <property type="component" value="Unassembled WGS sequence"/>
</dbReference>
<keyword evidence="1" id="KW-1133">Transmembrane helix</keyword>
<reference evidence="2 3" key="1">
    <citation type="submission" date="2015-10" db="EMBL/GenBank/DDBJ databases">
        <title>Draft genome sequence of Streptomyces pseudovenezuelae DSM 40212, type strain for the species Streptomyces pseudovenezuelae.</title>
        <authorList>
            <person name="Ruckert C."/>
            <person name="Winkler A."/>
            <person name="Kalinowski J."/>
            <person name="Kampfer P."/>
            <person name="Glaeser S."/>
        </authorList>
    </citation>
    <scope>NUCLEOTIDE SEQUENCE [LARGE SCALE GENOMIC DNA]</scope>
    <source>
        <strain evidence="2 3">DSM 40212</strain>
    </source>
</reference>
<gene>
    <name evidence="2" type="ORF">AQI94_10085</name>
</gene>
<name>A0A101N9E6_9ACTN</name>
<protein>
    <recommendedName>
        <fullName evidence="4">Cell wall-active antibiotics response LiaF-like C-terminal domain-containing protein</fullName>
    </recommendedName>
</protein>